<name>A0A6L2K6A0_TANCI</name>
<feature type="compositionally biased region" description="Polar residues" evidence="3">
    <location>
        <begin position="699"/>
        <end position="717"/>
    </location>
</feature>
<proteinExistence type="predicted"/>
<dbReference type="Pfam" id="PF03732">
    <property type="entry name" value="Retrotrans_gag"/>
    <property type="match status" value="1"/>
</dbReference>
<dbReference type="InterPro" id="IPR001878">
    <property type="entry name" value="Znf_CCHC"/>
</dbReference>
<comment type="caution">
    <text evidence="5">The sequence shown here is derived from an EMBL/GenBank/DDBJ whole genome shotgun (WGS) entry which is preliminary data.</text>
</comment>
<feature type="region of interest" description="Disordered" evidence="3">
    <location>
        <begin position="747"/>
        <end position="771"/>
    </location>
</feature>
<dbReference type="PROSITE" id="PS50158">
    <property type="entry name" value="ZF_CCHC"/>
    <property type="match status" value="1"/>
</dbReference>
<dbReference type="InterPro" id="IPR005162">
    <property type="entry name" value="Retrotrans_gag_dom"/>
</dbReference>
<feature type="compositionally biased region" description="Basic and acidic residues" evidence="3">
    <location>
        <begin position="1917"/>
        <end position="1932"/>
    </location>
</feature>
<feature type="compositionally biased region" description="Basic and acidic residues" evidence="3">
    <location>
        <begin position="962"/>
        <end position="976"/>
    </location>
</feature>
<dbReference type="SUPFAM" id="SSF56672">
    <property type="entry name" value="DNA/RNA polymerases"/>
    <property type="match status" value="1"/>
</dbReference>
<feature type="region of interest" description="Disordered" evidence="3">
    <location>
        <begin position="1600"/>
        <end position="1661"/>
    </location>
</feature>
<feature type="region of interest" description="Disordered" evidence="3">
    <location>
        <begin position="1683"/>
        <end position="1708"/>
    </location>
</feature>
<feature type="region of interest" description="Disordered" evidence="3">
    <location>
        <begin position="699"/>
        <end position="718"/>
    </location>
</feature>
<feature type="region of interest" description="Disordered" evidence="3">
    <location>
        <begin position="1144"/>
        <end position="1163"/>
    </location>
</feature>
<dbReference type="Pfam" id="PF07727">
    <property type="entry name" value="RVT_2"/>
    <property type="match status" value="1"/>
</dbReference>
<feature type="compositionally biased region" description="Polar residues" evidence="3">
    <location>
        <begin position="143"/>
        <end position="167"/>
    </location>
</feature>
<keyword evidence="2" id="KW-0175">Coiled coil</keyword>
<evidence type="ECO:0000256" key="1">
    <source>
        <dbReference type="PROSITE-ProRule" id="PRU00047"/>
    </source>
</evidence>
<keyword evidence="1" id="KW-0862">Zinc</keyword>
<feature type="coiled-coil region" evidence="2">
    <location>
        <begin position="1768"/>
        <end position="1810"/>
    </location>
</feature>
<evidence type="ECO:0000256" key="3">
    <source>
        <dbReference type="SAM" id="MobiDB-lite"/>
    </source>
</evidence>
<evidence type="ECO:0000256" key="2">
    <source>
        <dbReference type="SAM" id="Coils"/>
    </source>
</evidence>
<dbReference type="PANTHER" id="PTHR11439">
    <property type="entry name" value="GAG-POL-RELATED RETROTRANSPOSON"/>
    <property type="match status" value="1"/>
</dbReference>
<feature type="domain" description="CCHC-type" evidence="4">
    <location>
        <begin position="402"/>
        <end position="417"/>
    </location>
</feature>
<dbReference type="InterPro" id="IPR043502">
    <property type="entry name" value="DNA/RNA_pol_sf"/>
</dbReference>
<feature type="coiled-coil region" evidence="2">
    <location>
        <begin position="457"/>
        <end position="484"/>
    </location>
</feature>
<feature type="compositionally biased region" description="Basic and acidic residues" evidence="3">
    <location>
        <begin position="1878"/>
        <end position="1896"/>
    </location>
</feature>
<keyword evidence="1" id="KW-0863">Zinc-finger</keyword>
<reference evidence="5" key="1">
    <citation type="journal article" date="2019" name="Sci. Rep.">
        <title>Draft genome of Tanacetum cinerariifolium, the natural source of mosquito coil.</title>
        <authorList>
            <person name="Yamashiro T."/>
            <person name="Shiraishi A."/>
            <person name="Satake H."/>
            <person name="Nakayama K."/>
        </authorList>
    </citation>
    <scope>NUCLEOTIDE SEQUENCE</scope>
</reference>
<feature type="compositionally biased region" description="Polar residues" evidence="3">
    <location>
        <begin position="1693"/>
        <end position="1708"/>
    </location>
</feature>
<feature type="region of interest" description="Disordered" evidence="3">
    <location>
        <begin position="143"/>
        <end position="179"/>
    </location>
</feature>
<gene>
    <name evidence="5" type="ORF">Tci_016916</name>
</gene>
<dbReference type="Pfam" id="PF13976">
    <property type="entry name" value="gag_pre-integrs"/>
    <property type="match status" value="1"/>
</dbReference>
<feature type="region of interest" description="Disordered" evidence="3">
    <location>
        <begin position="1878"/>
        <end position="1932"/>
    </location>
</feature>
<organism evidence="5">
    <name type="scientific">Tanacetum cinerariifolium</name>
    <name type="common">Dalmatian daisy</name>
    <name type="synonym">Chrysanthemum cinerariifolium</name>
    <dbReference type="NCBI Taxonomy" id="118510"/>
    <lineage>
        <taxon>Eukaryota</taxon>
        <taxon>Viridiplantae</taxon>
        <taxon>Streptophyta</taxon>
        <taxon>Embryophyta</taxon>
        <taxon>Tracheophyta</taxon>
        <taxon>Spermatophyta</taxon>
        <taxon>Magnoliopsida</taxon>
        <taxon>eudicotyledons</taxon>
        <taxon>Gunneridae</taxon>
        <taxon>Pentapetalae</taxon>
        <taxon>asterids</taxon>
        <taxon>campanulids</taxon>
        <taxon>Asterales</taxon>
        <taxon>Asteraceae</taxon>
        <taxon>Asteroideae</taxon>
        <taxon>Anthemideae</taxon>
        <taxon>Anthemidinae</taxon>
        <taxon>Tanacetum</taxon>
    </lineage>
</organism>
<feature type="compositionally biased region" description="Basic and acidic residues" evidence="3">
    <location>
        <begin position="1640"/>
        <end position="1661"/>
    </location>
</feature>
<evidence type="ECO:0000259" key="4">
    <source>
        <dbReference type="PROSITE" id="PS50158"/>
    </source>
</evidence>
<dbReference type="InterPro" id="IPR025724">
    <property type="entry name" value="GAG-pre-integrase_dom"/>
</dbReference>
<dbReference type="InterPro" id="IPR013103">
    <property type="entry name" value="RVT_2"/>
</dbReference>
<accession>A0A6L2K6A0</accession>
<keyword evidence="1" id="KW-0479">Metal-binding</keyword>
<dbReference type="SMART" id="SM00343">
    <property type="entry name" value="ZnF_C2HC"/>
    <property type="match status" value="2"/>
</dbReference>
<dbReference type="PANTHER" id="PTHR11439:SF495">
    <property type="entry name" value="REVERSE TRANSCRIPTASE, RNA-DEPENDENT DNA POLYMERASE-RELATED"/>
    <property type="match status" value="1"/>
</dbReference>
<dbReference type="GO" id="GO:0008270">
    <property type="term" value="F:zinc ion binding"/>
    <property type="evidence" value="ECO:0007669"/>
    <property type="project" value="UniProtKB-KW"/>
</dbReference>
<feature type="region of interest" description="Disordered" evidence="3">
    <location>
        <begin position="962"/>
        <end position="988"/>
    </location>
</feature>
<dbReference type="GO" id="GO:0003676">
    <property type="term" value="F:nucleic acid binding"/>
    <property type="evidence" value="ECO:0007669"/>
    <property type="project" value="InterPro"/>
</dbReference>
<protein>
    <submittedName>
        <fullName evidence="5">Uncharacterized mitochondrial protein AtMg00810-like</fullName>
    </submittedName>
</protein>
<sequence length="2157" mass="245696">MHNNIMATGLRDRPPVLAIGRYAQWRSRFLRYIDTRSNGDALRKCILEGPYTPSTIIILAVPATKISPAVPERTTVETILNMSPENKDHFETKKEVIHLLLTGIGDEIYSTVDARKTAYKIIAKNANPLTLVAAAQPHQNPYYQAPKSHNSYEPTSKASLQTRSHATTRNKEKQIAKQITPPSELAFEKDNDPEQVQKDKDMRKNLALIAKYFKKLYKPTNNNLRTSLDTKNKNVETTLLGIEDLFNLILLIMGLDKGYDRFQRLLSLLEIHGAGVSTEDANQKFLRSLPSAKSNISLLMRNKPCIDNLDIDDLYKKLKVYEADIKCSFGSSSKSQNAIVLKQKLGNEDLEQTDQDDLEEMDLKWQVVMLSIRVKQFYKKSGRKLEFNGKEPIGFDKTKVECYNCHRRWHFARDCRSARNSGNMSRDAGNAGYRGRDNEEKATDFALMAFPSNPLSSSSSNSELDEALREKEDLKAKLENFETLKNLTKLLDSQINAKVKTGLGYDSQFHEKEMLDIREEEVTETVFDNRSSDEENSLANDRFKKGEGYHAVLPPLTRNYMPPKPDLSFAGLDDSIYKPEPIAAKMDFVKASKYVKHVKPVDFVKHLLDESQVLLRVLRQSNMYSFDLQNVVPSGDLTCLFAKASIDVSNLWHKRLSHVNFKTINKLVKENLVRGLPSKIFENDHTCVACQKVSVENQTGKNAGPQDTNGNVDTQGNVDAGKEVSDQYYIVLPLWSSISSTFKSLDDKALNDKPTDDTDSKTIEEPVNKEDQAYRDELDRLMSQEKEVSDAADSLRHEFKQGCIDQRGVTNFRSTNSFNIISHLVNAASTSRTFSVTRPSSPHPDAFIPASTLLHVDHDDSQILNLEDTAELQSTGIFNSAYDDDLDIFDSLVQSVGVEADFNNMESYTIVAFSHYRDELSIVIYIVDCSFTQAITTTTTTLVSDAQLKALIDQGVARALATRDDGRSRNSKDSHDSGMGVRRQTPPTRECTYPDFMKCQPLNFKGTEGVVELTQWFEKMEIVFRISNCSVENQIKFSTFTLLGSALTWWNSHVMTVSHDVTYTITWADLKKKMTDKYCPMVKMKKLEFELWNLKRVPQDYNTSSAVPCLFIHILCYFLSLYPFTERYAQPYFFSSLIRQTENKRKQDDNNNQAQQQPLKKQGVAIAYTTGPGERKEYAGTQPLCNKCKFHHNGLCTESRNQGHYKSDCPELKNQDHGNQAGGTRAHGMVHALQGGETNQDHNDVEVSFGHYRDALSIVIYIVDCSFTQAFASYMGFIVKQMDVKSAFLYGTIEEEVYVCQPPGFIDPHFPNKVKRVEKALYGLHQAPRAWYETLSTFLLQNGYKRGTINNTLFIKKDKDDIMLVQVYVDDIIFGSTKKSLCDEFEALMHKRFQMSFIGELTFFLGMQVKQSEEGIFISQDKYVVEILKKLDFSSVKTASTPIETQKPLVKDEEAADVDFHLYRSMILSLMYLSASRPDIMFAVCACSRFQVTPKLTYLYAVKRIFRYLKRQPKLGLWYPRDSPFDMEAYSDSDYAGANLDRKSRTGEYVVAAYCCGQVLWIQNQMLDYGFNFMNTKIYIDNENAQTRFEIASKQSHDLPLLEVNTSGSGEESMEHQDDLTDVEPPIPYDSPLSGGHTPGSDEGRVETSTDKSLDEYASKQWRNDDKIEELNLTDGADTEVLVEDKGNGEQGGSTADQVSTARPEVSTATLSTPPTITIFGDEDLTIAQTLIKLRSEEAKEKGVGFRDVKEPLRLTRSTTTLQPLPTIDLKDKELDRAQKERKKQEEATIAALTEEFDEIQAKMDAHHELAVRMTRKEQEKYTIDERARLLAEDFERRKKQLVAKRAEAIWNKPPTRTQVRNMMITYLKHMDDFVPMDSEKEEKKSVEPESKGEKGKRIKRVADSALKQKSSKKQKMMQEQESAKIDEEESANYKHEKEELRMWLTESQILGNVDMEDVHVYKIIKANRNTSYHKSLSSMLRKFDRQDLVDFQRLVMKKFEDNTPEGYNLLLWGDFKSSYIAGRWYFELLQLVSKEKAVRLYGRLGYSVSTSRNLVILLRDAESQKGLKTPHTDEEIDEQELEAHYSYIEKIQEVPTANSGTASEPLEQVQYDAGYNVFTNKIQHFKQSESISNKCVMEMGDSNVILNSPDICGNDI</sequence>
<dbReference type="EMBL" id="BKCJ010001915">
    <property type="protein sequence ID" value="GEU44938.1"/>
    <property type="molecule type" value="Genomic_DNA"/>
</dbReference>
<evidence type="ECO:0000313" key="5">
    <source>
        <dbReference type="EMBL" id="GEU44938.1"/>
    </source>
</evidence>